<organism evidence="1 2">
    <name type="scientific">Heliorestis convoluta</name>
    <dbReference type="NCBI Taxonomy" id="356322"/>
    <lineage>
        <taxon>Bacteria</taxon>
        <taxon>Bacillati</taxon>
        <taxon>Bacillota</taxon>
        <taxon>Clostridia</taxon>
        <taxon>Eubacteriales</taxon>
        <taxon>Heliobacteriaceae</taxon>
        <taxon>Heliorestis</taxon>
    </lineage>
</organism>
<gene>
    <name evidence="1" type="ORF">FTV88_1119</name>
</gene>
<dbReference type="EMBL" id="CP045875">
    <property type="protein sequence ID" value="QGG47266.1"/>
    <property type="molecule type" value="Genomic_DNA"/>
</dbReference>
<keyword evidence="2" id="KW-1185">Reference proteome</keyword>
<sequence length="357" mass="39541">MKVIGIAGTAKNTGKTTTTAALLKEGYRRKRRMAITSIGFDGEELDNVTGLPKPRLWLEEGTVVATARKCLPLSSADIRILEDTSIATALGSIVIGQVESAGRVVIAGPNKSHELAKIKKSLQKYKPQLVFVDGALNRMAPMVETDGLILATGAARHVEPAQLATETTAISAIFRLTATTFHRPNDQLGFAYWHDNQWHEKNIAQNVLITAEDGQDLAEMLAPSLRENSRGYVNLPGFVTLRALEKFLEKAATQMKGWSLLFRDPVSLLLSDDPKNVGALLRMLGERRLKAQVRKKIPLIAITVNPFYPEYDRGAQLYRSRYLPTGVLESPLYKLPLPVLDVKRKGPLYLWRKTIGF</sequence>
<evidence type="ECO:0000313" key="1">
    <source>
        <dbReference type="EMBL" id="QGG47266.1"/>
    </source>
</evidence>
<name>A0A5Q2N117_9FIRM</name>
<evidence type="ECO:0000313" key="2">
    <source>
        <dbReference type="Proteomes" id="UP000366051"/>
    </source>
</evidence>
<reference evidence="2" key="1">
    <citation type="submission" date="2019-11" db="EMBL/GenBank/DDBJ databases">
        <title>Genome sequence of Heliorestis convoluta strain HH, an alkaliphilic and minimalistic phototrophic bacterium from a soda lake in Egypt.</title>
        <authorList>
            <person name="Dewey E.D."/>
            <person name="Stokes L.M."/>
            <person name="Burchell B.M."/>
            <person name="Shaffer K.N."/>
            <person name="Huntington A.M."/>
            <person name="Baker J.M."/>
            <person name="Nadendla S."/>
            <person name="Giglio M.G."/>
            <person name="Touchman J.W."/>
            <person name="Blankenship R.E."/>
            <person name="Madigan M.T."/>
            <person name="Sattley W.M."/>
        </authorList>
    </citation>
    <scope>NUCLEOTIDE SEQUENCE [LARGE SCALE GENOMIC DNA]</scope>
    <source>
        <strain evidence="2">HH</strain>
    </source>
</reference>
<dbReference type="RefSeq" id="WP_153724682.1">
    <property type="nucleotide sequence ID" value="NZ_CP045875.1"/>
</dbReference>
<dbReference type="OrthoDB" id="9783544at2"/>
<dbReference type="Proteomes" id="UP000366051">
    <property type="component" value="Chromosome"/>
</dbReference>
<protein>
    <submittedName>
        <fullName evidence="1">Uncharacterized protein</fullName>
    </submittedName>
</protein>
<dbReference type="InterPro" id="IPR027417">
    <property type="entry name" value="P-loop_NTPase"/>
</dbReference>
<proteinExistence type="predicted"/>
<dbReference type="AlphaFoldDB" id="A0A5Q2N117"/>
<dbReference type="SUPFAM" id="SSF52540">
    <property type="entry name" value="P-loop containing nucleoside triphosphate hydrolases"/>
    <property type="match status" value="1"/>
</dbReference>
<dbReference type="Gene3D" id="3.40.50.300">
    <property type="entry name" value="P-loop containing nucleotide triphosphate hydrolases"/>
    <property type="match status" value="1"/>
</dbReference>
<accession>A0A5Q2N117</accession>
<dbReference type="KEGG" id="hcv:FTV88_1119"/>